<protein>
    <recommendedName>
        <fullName evidence="1">PATROL1-like C-terminal domain-containing protein</fullName>
    </recommendedName>
</protein>
<dbReference type="AlphaFoldDB" id="A0A7J0FWA1"/>
<name>A0A7J0FWA1_9ERIC</name>
<dbReference type="EMBL" id="BJWL01000015">
    <property type="protein sequence ID" value="GFZ02440.1"/>
    <property type="molecule type" value="Genomic_DNA"/>
</dbReference>
<proteinExistence type="predicted"/>
<reference evidence="2 3" key="1">
    <citation type="submission" date="2019-07" db="EMBL/GenBank/DDBJ databases">
        <title>De Novo Assembly of kiwifruit Actinidia rufa.</title>
        <authorList>
            <person name="Sugita-Konishi S."/>
            <person name="Sato K."/>
            <person name="Mori E."/>
            <person name="Abe Y."/>
            <person name="Kisaki G."/>
            <person name="Hamano K."/>
            <person name="Suezawa K."/>
            <person name="Otani M."/>
            <person name="Fukuda T."/>
            <person name="Manabe T."/>
            <person name="Gomi K."/>
            <person name="Tabuchi M."/>
            <person name="Akimitsu K."/>
            <person name="Kataoka I."/>
        </authorList>
    </citation>
    <scope>NUCLEOTIDE SEQUENCE [LARGE SCALE GENOMIC DNA]</scope>
    <source>
        <strain evidence="3">cv. Fuchu</strain>
    </source>
</reference>
<gene>
    <name evidence="2" type="ORF">Acr_15g0010480</name>
</gene>
<dbReference type="OrthoDB" id="2015333at2759"/>
<dbReference type="InterPro" id="IPR057984">
    <property type="entry name" value="PATROL1_C"/>
</dbReference>
<comment type="caution">
    <text evidence="2">The sequence shown here is derived from an EMBL/GenBank/DDBJ whole genome shotgun (WGS) entry which is preliminary data.</text>
</comment>
<keyword evidence="3" id="KW-1185">Reference proteome</keyword>
<sequence length="334" mass="36836">MGCSSSFSGIRECLSPWVKGLHLRLRCYVLESSAGGKRGRFSQIDFPTEQLGSLVREKATEVSWEVFGEIDFWEIVRSFVHEAAAVVSLLKIDGSGVCKMSKEGGFDDVPVMLRGHEQNVPCGPWMVSFLCDGDEFNAGGAEKLGVWLRRVGDSGFGGEGSGYVGKAQLQSILSLKEHLTMSNSQGILRFVLGCLCSRFVQSEVEGASGSDQHVGQVGMVNELLAMRMWKYNLMFIAYLCIPHMEADKNSGMVEESILCNEKGGNLTVDQFFALKVPMRLGELNSLLRGIDNAFQVYTKTVVDKLGMACLYNLMFTYKLRMPYPQSCTSMSQAS</sequence>
<dbReference type="Proteomes" id="UP000585474">
    <property type="component" value="Unassembled WGS sequence"/>
</dbReference>
<evidence type="ECO:0000313" key="2">
    <source>
        <dbReference type="EMBL" id="GFZ02440.1"/>
    </source>
</evidence>
<organism evidence="2 3">
    <name type="scientific">Actinidia rufa</name>
    <dbReference type="NCBI Taxonomy" id="165716"/>
    <lineage>
        <taxon>Eukaryota</taxon>
        <taxon>Viridiplantae</taxon>
        <taxon>Streptophyta</taxon>
        <taxon>Embryophyta</taxon>
        <taxon>Tracheophyta</taxon>
        <taxon>Spermatophyta</taxon>
        <taxon>Magnoliopsida</taxon>
        <taxon>eudicotyledons</taxon>
        <taxon>Gunneridae</taxon>
        <taxon>Pentapetalae</taxon>
        <taxon>asterids</taxon>
        <taxon>Ericales</taxon>
        <taxon>Actinidiaceae</taxon>
        <taxon>Actinidia</taxon>
    </lineage>
</organism>
<evidence type="ECO:0000313" key="3">
    <source>
        <dbReference type="Proteomes" id="UP000585474"/>
    </source>
</evidence>
<dbReference type="Pfam" id="PF25761">
    <property type="entry name" value="TPR_PATROL1"/>
    <property type="match status" value="1"/>
</dbReference>
<evidence type="ECO:0000259" key="1">
    <source>
        <dbReference type="Pfam" id="PF25761"/>
    </source>
</evidence>
<accession>A0A7J0FWA1</accession>
<feature type="domain" description="PATROL1-like C-terminal" evidence="1">
    <location>
        <begin position="267"/>
        <end position="306"/>
    </location>
</feature>